<proteinExistence type="predicted"/>
<dbReference type="KEGG" id="ami:Amir_5588"/>
<dbReference type="AlphaFoldDB" id="C6WBB5"/>
<protein>
    <recommendedName>
        <fullName evidence="3">Protein serine/threonine phosphatase</fullName>
    </recommendedName>
</protein>
<organism evidence="1 2">
    <name type="scientific">Actinosynnema mirum (strain ATCC 29888 / DSM 43827 / JCM 3225 / NBRC 14064 / NCIMB 13271 / NRRL B-12336 / IMRU 3971 / 101)</name>
    <dbReference type="NCBI Taxonomy" id="446462"/>
    <lineage>
        <taxon>Bacteria</taxon>
        <taxon>Bacillati</taxon>
        <taxon>Actinomycetota</taxon>
        <taxon>Actinomycetes</taxon>
        <taxon>Pseudonocardiales</taxon>
        <taxon>Pseudonocardiaceae</taxon>
        <taxon>Actinosynnema</taxon>
    </lineage>
</organism>
<dbReference type="RefSeq" id="WP_015804291.1">
    <property type="nucleotide sequence ID" value="NC_013093.1"/>
</dbReference>
<dbReference type="OrthoDB" id="9801841at2"/>
<evidence type="ECO:0000313" key="1">
    <source>
        <dbReference type="EMBL" id="ACU39406.1"/>
    </source>
</evidence>
<accession>C6WBB5</accession>
<gene>
    <name evidence="1" type="ordered locus">Amir_5588</name>
</gene>
<evidence type="ECO:0000313" key="2">
    <source>
        <dbReference type="Proteomes" id="UP000002213"/>
    </source>
</evidence>
<keyword evidence="2" id="KW-1185">Reference proteome</keyword>
<sequence length="251" mass="25094">MKITYGTALAEGKAGPLADAVHVEVTPLGAGAALVDGIGHSAAVVRTAQRAAEVAAIVAAHRDAQAGLLAAADTVPAYPGSPNATAAVVSVGLDGRVEVATAGQVAAHAWYPERGELLRLTPAQVVGQWVRHALAGSTITATSRAALEALPVMTALDSYVLLGLAHASVSTIAWTALRGQDASPAALVLTSNGVRLGGAELEKRGTQLGGEPQALAEELVAAGQAAPLDDPDRAVDDAAAVVLAITYGEDS</sequence>
<dbReference type="Proteomes" id="UP000002213">
    <property type="component" value="Chromosome"/>
</dbReference>
<dbReference type="HOGENOM" id="CLU_1105303_0_0_11"/>
<evidence type="ECO:0008006" key="3">
    <source>
        <dbReference type="Google" id="ProtNLM"/>
    </source>
</evidence>
<dbReference type="EMBL" id="CP001630">
    <property type="protein sequence ID" value="ACU39406.1"/>
    <property type="molecule type" value="Genomic_DNA"/>
</dbReference>
<name>C6WBB5_ACTMD</name>
<dbReference type="STRING" id="446462.Amir_5588"/>
<reference evidence="1 2" key="1">
    <citation type="journal article" date="2009" name="Stand. Genomic Sci.">
        <title>Complete genome sequence of Actinosynnema mirum type strain (101).</title>
        <authorList>
            <person name="Land M."/>
            <person name="Lapidus A."/>
            <person name="Mayilraj S."/>
            <person name="Chen F."/>
            <person name="Copeland A."/>
            <person name="Del Rio T.G."/>
            <person name="Nolan M."/>
            <person name="Lucas S."/>
            <person name="Tice H."/>
            <person name="Cheng J.F."/>
            <person name="Chertkov O."/>
            <person name="Bruce D."/>
            <person name="Goodwin L."/>
            <person name="Pitluck S."/>
            <person name="Rohde M."/>
            <person name="Goker M."/>
            <person name="Pati A."/>
            <person name="Ivanova N."/>
            <person name="Mavromatis K."/>
            <person name="Chen A."/>
            <person name="Palaniappan K."/>
            <person name="Hauser L."/>
            <person name="Chang Y.J."/>
            <person name="Jeffries C.C."/>
            <person name="Brettin T."/>
            <person name="Detter J.C."/>
            <person name="Han C."/>
            <person name="Chain P."/>
            <person name="Tindall B.J."/>
            <person name="Bristow J."/>
            <person name="Eisen J.A."/>
            <person name="Markowitz V."/>
            <person name="Hugenholtz P."/>
            <person name="Kyrpides N.C."/>
            <person name="Klenk H.P."/>
        </authorList>
    </citation>
    <scope>NUCLEOTIDE SEQUENCE [LARGE SCALE GENOMIC DNA]</scope>
    <source>
        <strain evidence="2">ATCC 29888 / DSM 43827 / JCM 3225 / NBRC 14064 / NCIMB 13271 / NRRL B-12336 / IMRU 3971 / 101</strain>
    </source>
</reference>